<dbReference type="InterPro" id="IPR014001">
    <property type="entry name" value="Helicase_ATP-bd"/>
</dbReference>
<feature type="coiled-coil region" evidence="1">
    <location>
        <begin position="125"/>
        <end position="172"/>
    </location>
</feature>
<gene>
    <name evidence="4" type="ORF">LJD69_10065</name>
</gene>
<evidence type="ECO:0000256" key="2">
    <source>
        <dbReference type="SAM" id="MobiDB-lite"/>
    </source>
</evidence>
<dbReference type="PANTHER" id="PTHR41313:SF1">
    <property type="entry name" value="DNA METHYLASE ADENINE-SPECIFIC DOMAIN-CONTAINING PROTEIN"/>
    <property type="match status" value="1"/>
</dbReference>
<sequence>MNPEITLRKHQKDAIAHILYGQNVLLAHVVGAGKTFEMTAACMELKRLGLAQKPMFVVPNHLVEQWGAEFLQLYPSANILVATKRDFEKKNRKKLFSKMATGEYDAIIIGHSQFEKIPMSIERQKMNIENEIEEITNGISSLKANNGERFTIKQLERTKKGLKAKLEKLNKNDRKDDLITFEEIGVDRLFVDEAHFYKNLFLFTKMNNVSGLSTTDAQKSSDLYLKCRYLDEITGGKGVVFATGTPISNSMTEMYTMQRYLQYSTLVKHNLQHFDCWASTFGETSTSIELAPEGSGYRMKTRFSKFFNLPELINMFKEVADIKTADMLNLPVPNAHYQNVAVKPSDIQKELVESLGERAQKIRNGTVDPHEDNMLKITNDGRKLALDQRLINELLPENKNSKVNACIKNILKIYHETVEEKSTQLVFCDMSTPRNDAFNVYDEIKNKLLEEGIPESEIAYIHNAKTDVKKKELFSKVREGKVRILIGSTGKMGAGTNVQERLIAIHDLDCPWRPSDLEQRAGRIVRQGNRNKDVYIYRYVTEGTFDAYLYQLVENKQKFIGQIMTSKSPVRSAEDIDEASLSYAEIKALASGNPKVKEKMELDTKVSKLKLAKANYLSQKYDLEDRIIKYYPQKIKSIRTRIEGLENDIKDLKPQKEFQKIKIKDMLIVDKKQAGNAILLACKEYDGQDKKYIGEYRGFDLYIQFNSLSQYYIMSLKKELYYPVELGNDVYGNLTRIDNAIENIPKSLKVEKELLQNTLQQLHNAELEVEKSFEKEDELNNALKKLSKINKELDLDKKENIPDTSVQKNDTGVGHKSKVNRMR</sequence>
<protein>
    <submittedName>
        <fullName evidence="4">DEAD/DEAH box helicase family protein</fullName>
    </submittedName>
</protein>
<evidence type="ECO:0000313" key="5">
    <source>
        <dbReference type="Proteomes" id="UP001198439"/>
    </source>
</evidence>
<dbReference type="SMART" id="SM00490">
    <property type="entry name" value="HELICc"/>
    <property type="match status" value="1"/>
</dbReference>
<dbReference type="Pfam" id="PF00271">
    <property type="entry name" value="Helicase_C"/>
    <property type="match status" value="1"/>
</dbReference>
<dbReference type="InterPro" id="IPR001650">
    <property type="entry name" value="Helicase_C-like"/>
</dbReference>
<evidence type="ECO:0000259" key="3">
    <source>
        <dbReference type="PROSITE" id="PS51194"/>
    </source>
</evidence>
<dbReference type="GO" id="GO:0004386">
    <property type="term" value="F:helicase activity"/>
    <property type="evidence" value="ECO:0007669"/>
    <property type="project" value="UniProtKB-KW"/>
</dbReference>
<reference evidence="4" key="1">
    <citation type="submission" date="2021-10" db="EMBL/GenBank/DDBJ databases">
        <title>Collection of gut derived symbiotic bacterial strains cultured from healthy donors.</title>
        <authorList>
            <person name="Lin H."/>
            <person name="Littmann E."/>
            <person name="Kohout C."/>
            <person name="Pamer E.G."/>
        </authorList>
    </citation>
    <scope>NUCLEOTIDE SEQUENCE</scope>
    <source>
        <strain evidence="4">DFI.4.48</strain>
    </source>
</reference>
<dbReference type="Pfam" id="PF04851">
    <property type="entry name" value="ResIII"/>
    <property type="match status" value="1"/>
</dbReference>
<proteinExistence type="predicted"/>
<dbReference type="AlphaFoldDB" id="A0AAW4VP89"/>
<dbReference type="SUPFAM" id="SSF52540">
    <property type="entry name" value="P-loop containing nucleoside triphosphate hydrolases"/>
    <property type="match status" value="2"/>
</dbReference>
<keyword evidence="4" id="KW-0378">Hydrolase</keyword>
<dbReference type="InterPro" id="IPR027417">
    <property type="entry name" value="P-loop_NTPase"/>
</dbReference>
<feature type="region of interest" description="Disordered" evidence="2">
    <location>
        <begin position="797"/>
        <end position="823"/>
    </location>
</feature>
<evidence type="ECO:0000256" key="1">
    <source>
        <dbReference type="SAM" id="Coils"/>
    </source>
</evidence>
<dbReference type="InterPro" id="IPR052933">
    <property type="entry name" value="DNA_Protect_Modify"/>
</dbReference>
<organism evidence="4 5">
    <name type="scientific">Faecalibacillus faecis</name>
    <dbReference type="NCBI Taxonomy" id="1982628"/>
    <lineage>
        <taxon>Bacteria</taxon>
        <taxon>Bacillati</taxon>
        <taxon>Bacillota</taxon>
        <taxon>Erysipelotrichia</taxon>
        <taxon>Erysipelotrichales</taxon>
        <taxon>Coprobacillaceae</taxon>
        <taxon>Faecalibacillus</taxon>
    </lineage>
</organism>
<keyword evidence="4" id="KW-0067">ATP-binding</keyword>
<evidence type="ECO:0000313" key="4">
    <source>
        <dbReference type="EMBL" id="MCB8610938.1"/>
    </source>
</evidence>
<feature type="domain" description="Helicase C-terminal" evidence="3">
    <location>
        <begin position="409"/>
        <end position="571"/>
    </location>
</feature>
<name>A0AAW4VP89_9FIRM</name>
<dbReference type="GO" id="GO:0003677">
    <property type="term" value="F:DNA binding"/>
    <property type="evidence" value="ECO:0007669"/>
    <property type="project" value="InterPro"/>
</dbReference>
<dbReference type="GO" id="GO:0016787">
    <property type="term" value="F:hydrolase activity"/>
    <property type="evidence" value="ECO:0007669"/>
    <property type="project" value="InterPro"/>
</dbReference>
<keyword evidence="1" id="KW-0175">Coiled coil</keyword>
<dbReference type="SMART" id="SM00487">
    <property type="entry name" value="DEXDc"/>
    <property type="match status" value="1"/>
</dbReference>
<keyword evidence="4" id="KW-0347">Helicase</keyword>
<dbReference type="InterPro" id="IPR006935">
    <property type="entry name" value="Helicase/UvrB_N"/>
</dbReference>
<accession>A0AAW4VP89</accession>
<comment type="caution">
    <text evidence="4">The sequence shown here is derived from an EMBL/GenBank/DDBJ whole genome shotgun (WGS) entry which is preliminary data.</text>
</comment>
<dbReference type="PROSITE" id="PS51194">
    <property type="entry name" value="HELICASE_CTER"/>
    <property type="match status" value="1"/>
</dbReference>
<keyword evidence="4" id="KW-0547">Nucleotide-binding</keyword>
<dbReference type="EMBL" id="JAJDKZ010000030">
    <property type="protein sequence ID" value="MCB8610938.1"/>
    <property type="molecule type" value="Genomic_DNA"/>
</dbReference>
<dbReference type="Proteomes" id="UP001198439">
    <property type="component" value="Unassembled WGS sequence"/>
</dbReference>
<dbReference type="Gene3D" id="3.40.50.300">
    <property type="entry name" value="P-loop containing nucleotide triphosphate hydrolases"/>
    <property type="match status" value="2"/>
</dbReference>
<dbReference type="GO" id="GO:0005524">
    <property type="term" value="F:ATP binding"/>
    <property type="evidence" value="ECO:0007669"/>
    <property type="project" value="InterPro"/>
</dbReference>
<dbReference type="PANTHER" id="PTHR41313">
    <property type="entry name" value="ADENINE-SPECIFIC METHYLTRANSFERASE"/>
    <property type="match status" value="1"/>
</dbReference>